<evidence type="ECO:0000259" key="15">
    <source>
        <dbReference type="Pfam" id="PF00745"/>
    </source>
</evidence>
<comment type="function">
    <text evidence="9">Catalyzes the NADPH-dependent reduction of glutamyl-tRNA(Glu) to glutamate 1-semialdehyde (GSA).</text>
</comment>
<dbReference type="SUPFAM" id="SSF51735">
    <property type="entry name" value="NAD(P)-binding Rossmann-fold domains"/>
    <property type="match status" value="1"/>
</dbReference>
<evidence type="ECO:0000256" key="4">
    <source>
        <dbReference type="ARBA" id="ARBA00022857"/>
    </source>
</evidence>
<dbReference type="AlphaFoldDB" id="A0A2A6E2I8"/>
<keyword evidence="4 9" id="KW-0521">NADP</keyword>
<evidence type="ECO:0000256" key="2">
    <source>
        <dbReference type="ARBA" id="ARBA00005916"/>
    </source>
</evidence>
<dbReference type="InterPro" id="IPR036291">
    <property type="entry name" value="NAD(P)-bd_dom_sf"/>
</dbReference>
<evidence type="ECO:0000256" key="8">
    <source>
        <dbReference type="ARBA" id="ARBA00068659"/>
    </source>
</evidence>
<dbReference type="Pfam" id="PF05201">
    <property type="entry name" value="GlutR_N"/>
    <property type="match status" value="1"/>
</dbReference>
<comment type="similarity">
    <text evidence="2 9 14">Belongs to the glutamyl-tRNA reductase family.</text>
</comment>
<dbReference type="Gene3D" id="3.40.50.720">
    <property type="entry name" value="NAD(P)-binding Rossmann-like Domain"/>
    <property type="match status" value="1"/>
</dbReference>
<evidence type="ECO:0000256" key="10">
    <source>
        <dbReference type="PIRSR" id="PIRSR000445-1"/>
    </source>
</evidence>
<feature type="domain" description="Glutamyl-tRNA reductase N-terminal" evidence="17">
    <location>
        <begin position="6"/>
        <end position="156"/>
    </location>
</feature>
<evidence type="ECO:0000256" key="14">
    <source>
        <dbReference type="RuleBase" id="RU000584"/>
    </source>
</evidence>
<evidence type="ECO:0000256" key="12">
    <source>
        <dbReference type="PIRSR" id="PIRSR000445-3"/>
    </source>
</evidence>
<dbReference type="EC" id="1.2.1.70" evidence="3 9"/>
<evidence type="ECO:0000256" key="5">
    <source>
        <dbReference type="ARBA" id="ARBA00023002"/>
    </source>
</evidence>
<dbReference type="InterPro" id="IPR018214">
    <property type="entry name" value="GluRdtase_CS"/>
</dbReference>
<name>A0A2A6E2I8_9BACL</name>
<comment type="pathway">
    <text evidence="1 9 14">Porphyrin-containing compound metabolism; protoporphyrin-IX biosynthesis; 5-aminolevulinate from L-glutamyl-tRNA(Glu): step 1/2.</text>
</comment>
<evidence type="ECO:0000256" key="1">
    <source>
        <dbReference type="ARBA" id="ARBA00005059"/>
    </source>
</evidence>
<sequence length="445" mass="49680">MHVLVVGMNHRTAPVEIRERFAFREEELPDALRMLKETNSVLEGVILSTCNRTEVYAVVDRLYMCGTFVRGFLEKWFGVPRRDMLPYLYIYEDDMAVEHLFRVACGLDSMILGETQILGQVKDAFATAQACGATGTMFNSIFRQAVTLAKRAHTETGIAEHPVSVSYAAVELGRSIVGDYGDKTVLLIGAGKMGGLTIRHLKAAGVGRLLVANRTWSRAVETAEAFGGRAVPWESVGEALAEADVVVSSTGASGHVLTFETVRAALTGRRTDRPVLMIDIAVPRDLDPAIGDLPNVYLYDIDDLERLVDRHFEERRKQAARIEAMVREELVRYREWLRMLGVVPVIRALRGKAEAVYRSVMADLENKLPELNDRQIKTIRKLAKSIVNQLLRDPIERLKETAGEPPRQRDEALRMFVRMFALEDAVDDEVGGAPENSREEAVAGR</sequence>
<comment type="subunit">
    <text evidence="9">Homodimer.</text>
</comment>
<feature type="domain" description="Quinate/shikimate 5-dehydrogenase/glutamyl-tRNA reductase" evidence="16">
    <location>
        <begin position="171"/>
        <end position="306"/>
    </location>
</feature>
<feature type="binding site" evidence="9 12">
    <location>
        <begin position="189"/>
        <end position="194"/>
    </location>
    <ligand>
        <name>NADP(+)</name>
        <dbReference type="ChEBI" id="CHEBI:58349"/>
    </ligand>
</feature>
<dbReference type="PANTHER" id="PTHR43013">
    <property type="entry name" value="GLUTAMYL-TRNA REDUCTASE"/>
    <property type="match status" value="1"/>
</dbReference>
<feature type="domain" description="Tetrapyrrole biosynthesis glutamyl-tRNA reductase dimerisation" evidence="15">
    <location>
        <begin position="322"/>
        <end position="422"/>
    </location>
</feature>
<dbReference type="InterPro" id="IPR036453">
    <property type="entry name" value="GluRdtase_dimer_dom_sf"/>
</dbReference>
<accession>A0A2A6E2I8</accession>
<evidence type="ECO:0000256" key="6">
    <source>
        <dbReference type="ARBA" id="ARBA00023244"/>
    </source>
</evidence>
<reference evidence="18 19" key="1">
    <citation type="submission" date="2016-12" db="EMBL/GenBank/DDBJ databases">
        <title>Candidatus Reconcilibacillus cellulovorans genome.</title>
        <authorList>
            <person name="Kolinko S."/>
            <person name="Wu Y.-W."/>
            <person name="Tachea F."/>
            <person name="Denzel E."/>
            <person name="Hiras J."/>
            <person name="Baecker N."/>
            <person name="Chan L.J."/>
            <person name="Eichorst S.A."/>
            <person name="Frey D."/>
            <person name="Adams P.D."/>
            <person name="Pray T."/>
            <person name="Tanjore D."/>
            <person name="Petzold C.J."/>
            <person name="Gladden J.M."/>
            <person name="Simmons B.A."/>
            <person name="Singer S.W."/>
        </authorList>
    </citation>
    <scope>NUCLEOTIDE SEQUENCE [LARGE SCALE GENOMIC DNA]</scope>
    <source>
        <strain evidence="18">JTherm</strain>
    </source>
</reference>
<comment type="catalytic activity">
    <reaction evidence="7 9 14">
        <text>(S)-4-amino-5-oxopentanoate + tRNA(Glu) + NADP(+) = L-glutamyl-tRNA(Glu) + NADPH + H(+)</text>
        <dbReference type="Rhea" id="RHEA:12344"/>
        <dbReference type="Rhea" id="RHEA-COMP:9663"/>
        <dbReference type="Rhea" id="RHEA-COMP:9680"/>
        <dbReference type="ChEBI" id="CHEBI:15378"/>
        <dbReference type="ChEBI" id="CHEBI:57501"/>
        <dbReference type="ChEBI" id="CHEBI:57783"/>
        <dbReference type="ChEBI" id="CHEBI:58349"/>
        <dbReference type="ChEBI" id="CHEBI:78442"/>
        <dbReference type="ChEBI" id="CHEBI:78520"/>
        <dbReference type="EC" id="1.2.1.70"/>
    </reaction>
</comment>
<dbReference type="Pfam" id="PF00745">
    <property type="entry name" value="GlutR_dimer"/>
    <property type="match status" value="1"/>
</dbReference>
<feature type="binding site" evidence="9 11">
    <location>
        <position position="120"/>
    </location>
    <ligand>
        <name>substrate</name>
    </ligand>
</feature>
<feature type="binding site" evidence="9 11">
    <location>
        <begin position="114"/>
        <end position="116"/>
    </location>
    <ligand>
        <name>substrate</name>
    </ligand>
</feature>
<evidence type="ECO:0000256" key="7">
    <source>
        <dbReference type="ARBA" id="ARBA00047464"/>
    </source>
</evidence>
<comment type="domain">
    <text evidence="9">Possesses an unusual extended V-shaped dimeric structure with each monomer consisting of three distinct domains arranged along a curved 'spinal' alpha-helix. The N-terminal catalytic domain specifically recognizes the glutamate moiety of the substrate. The second domain is the NADPH-binding domain, and the third C-terminal domain is responsible for dimerization.</text>
</comment>
<evidence type="ECO:0000313" key="19">
    <source>
        <dbReference type="Proteomes" id="UP000243688"/>
    </source>
</evidence>
<dbReference type="UniPathway" id="UPA00251">
    <property type="reaction ID" value="UER00316"/>
</dbReference>
<dbReference type="HAMAP" id="MF_00087">
    <property type="entry name" value="Glu_tRNA_reductase"/>
    <property type="match status" value="1"/>
</dbReference>
<keyword evidence="6 9" id="KW-0627">Porphyrin biosynthesis</keyword>
<proteinExistence type="inferred from homology"/>
<dbReference type="SUPFAM" id="SSF69075">
    <property type="entry name" value="Glutamyl tRNA-reductase dimerization domain"/>
    <property type="match status" value="1"/>
</dbReference>
<dbReference type="InterPro" id="IPR015895">
    <property type="entry name" value="4pyrrol_synth_GluRdtase_N"/>
</dbReference>
<evidence type="ECO:0000256" key="3">
    <source>
        <dbReference type="ARBA" id="ARBA00012970"/>
    </source>
</evidence>
<evidence type="ECO:0000256" key="11">
    <source>
        <dbReference type="PIRSR" id="PIRSR000445-2"/>
    </source>
</evidence>
<dbReference type="FunFam" id="3.40.50.720:FF:000031">
    <property type="entry name" value="Glutamyl-tRNA reductase"/>
    <property type="match status" value="1"/>
</dbReference>
<feature type="active site" description="Nucleophile" evidence="9 10">
    <location>
        <position position="50"/>
    </location>
</feature>
<organism evidence="18 19">
    <name type="scientific">Candidatus Reconcilbacillus cellulovorans</name>
    <dbReference type="NCBI Taxonomy" id="1906605"/>
    <lineage>
        <taxon>Bacteria</taxon>
        <taxon>Bacillati</taxon>
        <taxon>Bacillota</taxon>
        <taxon>Bacilli</taxon>
        <taxon>Bacillales</taxon>
        <taxon>Paenibacillaceae</taxon>
        <taxon>Candidatus Reconcilbacillus</taxon>
    </lineage>
</organism>
<dbReference type="Proteomes" id="UP000243688">
    <property type="component" value="Unassembled WGS sequence"/>
</dbReference>
<evidence type="ECO:0000313" key="18">
    <source>
        <dbReference type="EMBL" id="PDO11026.1"/>
    </source>
</evidence>
<feature type="site" description="Important for activity" evidence="9 13">
    <location>
        <position position="99"/>
    </location>
</feature>
<dbReference type="NCBIfam" id="TIGR01035">
    <property type="entry name" value="hemA"/>
    <property type="match status" value="1"/>
</dbReference>
<dbReference type="Pfam" id="PF01488">
    <property type="entry name" value="Shikimate_DH"/>
    <property type="match status" value="1"/>
</dbReference>
<feature type="binding site" evidence="9 11">
    <location>
        <begin position="49"/>
        <end position="52"/>
    </location>
    <ligand>
        <name>substrate</name>
    </ligand>
</feature>
<dbReference type="InterPro" id="IPR006151">
    <property type="entry name" value="Shikm_DH/Glu-tRNA_Rdtase"/>
</dbReference>
<evidence type="ECO:0000256" key="9">
    <source>
        <dbReference type="HAMAP-Rule" id="MF_00087"/>
    </source>
</evidence>
<evidence type="ECO:0000259" key="16">
    <source>
        <dbReference type="Pfam" id="PF01488"/>
    </source>
</evidence>
<dbReference type="GO" id="GO:0050661">
    <property type="term" value="F:NADP binding"/>
    <property type="evidence" value="ECO:0007669"/>
    <property type="project" value="InterPro"/>
</dbReference>
<evidence type="ECO:0000259" key="17">
    <source>
        <dbReference type="Pfam" id="PF05201"/>
    </source>
</evidence>
<dbReference type="Gene3D" id="3.30.460.30">
    <property type="entry name" value="Glutamyl-tRNA reductase, N-terminal domain"/>
    <property type="match status" value="1"/>
</dbReference>
<dbReference type="PROSITE" id="PS00747">
    <property type="entry name" value="GLUTR"/>
    <property type="match status" value="1"/>
</dbReference>
<dbReference type="InterPro" id="IPR036343">
    <property type="entry name" value="GluRdtase_N_sf"/>
</dbReference>
<comment type="miscellaneous">
    <text evidence="9">During catalysis, the active site Cys acts as a nucleophile attacking the alpha-carbonyl group of tRNA-bound glutamate with the formation of a thioester intermediate between enzyme and glutamate, and the concomitant release of tRNA(Glu). The thioester intermediate is finally reduced by direct hydride transfer from NADPH, to form the product GSA.</text>
</comment>
<keyword evidence="5 9" id="KW-0560">Oxidoreductase</keyword>
<evidence type="ECO:0000256" key="13">
    <source>
        <dbReference type="PIRSR" id="PIRSR000445-4"/>
    </source>
</evidence>
<dbReference type="PIRSF" id="PIRSF000445">
    <property type="entry name" value="4pyrrol_synth_GluRdtase"/>
    <property type="match status" value="1"/>
</dbReference>
<dbReference type="InterPro" id="IPR015896">
    <property type="entry name" value="4pyrrol_synth_GluRdtase_dimer"/>
</dbReference>
<dbReference type="GO" id="GO:0008883">
    <property type="term" value="F:glutamyl-tRNA reductase activity"/>
    <property type="evidence" value="ECO:0007669"/>
    <property type="project" value="UniProtKB-UniRule"/>
</dbReference>
<dbReference type="PANTHER" id="PTHR43013:SF1">
    <property type="entry name" value="GLUTAMYL-TRNA REDUCTASE"/>
    <property type="match status" value="1"/>
</dbReference>
<dbReference type="GO" id="GO:0019353">
    <property type="term" value="P:protoporphyrinogen IX biosynthetic process from glutamate"/>
    <property type="evidence" value="ECO:0007669"/>
    <property type="project" value="TreeGrafter"/>
</dbReference>
<dbReference type="SUPFAM" id="SSF69742">
    <property type="entry name" value="Glutamyl tRNA-reductase catalytic, N-terminal domain"/>
    <property type="match status" value="1"/>
</dbReference>
<comment type="caution">
    <text evidence="18">The sequence shown here is derived from an EMBL/GenBank/DDBJ whole genome shotgun (WGS) entry which is preliminary data.</text>
</comment>
<gene>
    <name evidence="9" type="primary">hemA</name>
    <name evidence="18" type="ORF">BLM47_04185</name>
</gene>
<dbReference type="FunFam" id="3.30.460.30:FF:000001">
    <property type="entry name" value="Glutamyl-tRNA reductase"/>
    <property type="match status" value="1"/>
</dbReference>
<feature type="binding site" evidence="9 11">
    <location>
        <position position="109"/>
    </location>
    <ligand>
        <name>substrate</name>
    </ligand>
</feature>
<dbReference type="InterPro" id="IPR000343">
    <property type="entry name" value="4pyrrol_synth_GluRdtase"/>
</dbReference>
<dbReference type="EMBL" id="MOXJ01000006">
    <property type="protein sequence ID" value="PDO11026.1"/>
    <property type="molecule type" value="Genomic_DNA"/>
</dbReference>
<protein>
    <recommendedName>
        <fullName evidence="8 9">Glutamyl-tRNA reductase</fullName>
        <shortName evidence="9">GluTR</shortName>
        <ecNumber evidence="3 9">1.2.1.70</ecNumber>
    </recommendedName>
</protein>
<dbReference type="CDD" id="cd05213">
    <property type="entry name" value="NAD_bind_Glutamyl_tRNA_reduct"/>
    <property type="match status" value="1"/>
</dbReference>